<reference evidence="2" key="1">
    <citation type="submission" date="2021-01" db="EMBL/GenBank/DDBJ databases">
        <authorList>
            <person name="Zahm M."/>
            <person name="Roques C."/>
            <person name="Cabau C."/>
            <person name="Klopp C."/>
            <person name="Donnadieu C."/>
            <person name="Jouanno E."/>
            <person name="Lampietro C."/>
            <person name="Louis A."/>
            <person name="Herpin A."/>
            <person name="Echchiki A."/>
            <person name="Berthelot C."/>
            <person name="Parey E."/>
            <person name="Roest-Crollius H."/>
            <person name="Braasch I."/>
            <person name="Postlethwait J."/>
            <person name="Bobe J."/>
            <person name="Montfort J."/>
            <person name="Bouchez O."/>
            <person name="Begum T."/>
            <person name="Mejri S."/>
            <person name="Adams A."/>
            <person name="Chen W.-J."/>
            <person name="Guiguen Y."/>
        </authorList>
    </citation>
    <scope>NUCLEOTIDE SEQUENCE</scope>
    <source>
        <strain evidence="2">YG-15Mar2019-1</strain>
        <tissue evidence="2">Brain</tissue>
    </source>
</reference>
<name>A0A9D3QEE9_MEGAT</name>
<gene>
    <name evidence="2" type="ORF">MATL_G00032880</name>
</gene>
<protein>
    <submittedName>
        <fullName evidence="2">Uncharacterized protein</fullName>
    </submittedName>
</protein>
<keyword evidence="1" id="KW-0175">Coiled coil</keyword>
<sequence length="130" mass="15127">MATPKDSLPKDEEDHSRELRIVLLGGRWEGSELPVKLNTFSPRSKFEKEWKRRKEEMKKRVQDMKERMDKETEINLPIQMRNSFEIILPTLSGSLASEYSSCQDLCSEGVYNTVTTWLSDSQGEWRQGGE</sequence>
<dbReference type="EMBL" id="JAFDVH010000002">
    <property type="protein sequence ID" value="KAG7488442.1"/>
    <property type="molecule type" value="Genomic_DNA"/>
</dbReference>
<comment type="caution">
    <text evidence="2">The sequence shown here is derived from an EMBL/GenBank/DDBJ whole genome shotgun (WGS) entry which is preliminary data.</text>
</comment>
<evidence type="ECO:0000313" key="3">
    <source>
        <dbReference type="Proteomes" id="UP001046870"/>
    </source>
</evidence>
<dbReference type="Proteomes" id="UP001046870">
    <property type="component" value="Chromosome 2"/>
</dbReference>
<evidence type="ECO:0000256" key="1">
    <source>
        <dbReference type="SAM" id="Coils"/>
    </source>
</evidence>
<accession>A0A9D3QEE9</accession>
<organism evidence="2 3">
    <name type="scientific">Megalops atlanticus</name>
    <name type="common">Tarpon</name>
    <name type="synonym">Clupea gigantea</name>
    <dbReference type="NCBI Taxonomy" id="7932"/>
    <lineage>
        <taxon>Eukaryota</taxon>
        <taxon>Metazoa</taxon>
        <taxon>Chordata</taxon>
        <taxon>Craniata</taxon>
        <taxon>Vertebrata</taxon>
        <taxon>Euteleostomi</taxon>
        <taxon>Actinopterygii</taxon>
        <taxon>Neopterygii</taxon>
        <taxon>Teleostei</taxon>
        <taxon>Elopiformes</taxon>
        <taxon>Megalopidae</taxon>
        <taxon>Megalops</taxon>
    </lineage>
</organism>
<dbReference type="AlphaFoldDB" id="A0A9D3QEE9"/>
<keyword evidence="3" id="KW-1185">Reference proteome</keyword>
<evidence type="ECO:0000313" key="2">
    <source>
        <dbReference type="EMBL" id="KAG7488442.1"/>
    </source>
</evidence>
<feature type="coiled-coil region" evidence="1">
    <location>
        <begin position="47"/>
        <end position="74"/>
    </location>
</feature>
<proteinExistence type="predicted"/>